<dbReference type="InterPro" id="IPR009061">
    <property type="entry name" value="DNA-bd_dom_put_sf"/>
</dbReference>
<gene>
    <name evidence="3" type="ORF">H4W34_007830</name>
</gene>
<dbReference type="EMBL" id="JADBDZ010000001">
    <property type="protein sequence ID" value="MBE1537997.1"/>
    <property type="molecule type" value="Genomic_DNA"/>
</dbReference>
<dbReference type="RefSeq" id="WP_192763768.1">
    <property type="nucleotide sequence ID" value="NZ_JADBDZ010000001.1"/>
</dbReference>
<proteinExistence type="predicted"/>
<evidence type="ECO:0000259" key="2">
    <source>
        <dbReference type="PROSITE" id="PS50937"/>
    </source>
</evidence>
<evidence type="ECO:0000313" key="3">
    <source>
        <dbReference type="EMBL" id="MBE1537997.1"/>
    </source>
</evidence>
<dbReference type="SMART" id="SM00422">
    <property type="entry name" value="HTH_MERR"/>
    <property type="match status" value="1"/>
</dbReference>
<protein>
    <submittedName>
        <fullName evidence="3">DNA-binding transcriptional MerR regulator</fullName>
    </submittedName>
</protein>
<keyword evidence="1 3" id="KW-0238">DNA-binding</keyword>
<evidence type="ECO:0000256" key="1">
    <source>
        <dbReference type="ARBA" id="ARBA00023125"/>
    </source>
</evidence>
<dbReference type="Gene3D" id="1.10.1660.10">
    <property type="match status" value="1"/>
</dbReference>
<dbReference type="InterPro" id="IPR000551">
    <property type="entry name" value="MerR-type_HTH_dom"/>
</dbReference>
<dbReference type="PRINTS" id="PR00040">
    <property type="entry name" value="HTHMERR"/>
</dbReference>
<accession>A0ABR9K590</accession>
<dbReference type="InterPro" id="IPR047057">
    <property type="entry name" value="MerR_fam"/>
</dbReference>
<comment type="caution">
    <text evidence="3">The sequence shown here is derived from an EMBL/GenBank/DDBJ whole genome shotgun (WGS) entry which is preliminary data.</text>
</comment>
<dbReference type="PANTHER" id="PTHR30204:SF93">
    <property type="entry name" value="HTH MERR-TYPE DOMAIN-CONTAINING PROTEIN"/>
    <property type="match status" value="1"/>
</dbReference>
<evidence type="ECO:0000313" key="4">
    <source>
        <dbReference type="Proteomes" id="UP000627838"/>
    </source>
</evidence>
<reference evidence="3 4" key="1">
    <citation type="submission" date="2020-10" db="EMBL/GenBank/DDBJ databases">
        <title>Sequencing the genomes of 1000 actinobacteria strains.</title>
        <authorList>
            <person name="Klenk H.-P."/>
        </authorList>
    </citation>
    <scope>NUCLEOTIDE SEQUENCE [LARGE SCALE GENOMIC DNA]</scope>
    <source>
        <strain evidence="3 4">DSM 46744</strain>
    </source>
</reference>
<dbReference type="PANTHER" id="PTHR30204">
    <property type="entry name" value="REDOX-CYCLING DRUG-SENSING TRANSCRIPTIONAL ACTIVATOR SOXR"/>
    <property type="match status" value="1"/>
</dbReference>
<sequence>MSENSRMDGALHTIGETARLTGLPVSTIRYYSDEGLVPPAARSSGGYRLYDRRALHLLDLVRTLRDLGVDLSTITRVLTGAESFARVADRQAAALETQIQTLRVRQAVLRHAAAHNADPGTTAEVHRLARLSAEQRRRLVADLVAETTRGLDMEPGFAARLRSMLPDLPDEPGPERLGAWVELARLVGDPDFRTSVRAAFERHAADRASGADGGDPSGWKRAERTLLDLAGAALADGVAPGSADARAVAVRIIAAFADAHGRADDAGFRRWLAERIRIGADERVTRYRALIAVIDREPPEPDPVPAGRWFLAALEAAPLSP</sequence>
<dbReference type="GO" id="GO:0003677">
    <property type="term" value="F:DNA binding"/>
    <property type="evidence" value="ECO:0007669"/>
    <property type="project" value="UniProtKB-KW"/>
</dbReference>
<dbReference type="CDD" id="cd00592">
    <property type="entry name" value="HTH_MerR-like"/>
    <property type="match status" value="1"/>
</dbReference>
<dbReference type="Proteomes" id="UP000627838">
    <property type="component" value="Unassembled WGS sequence"/>
</dbReference>
<feature type="domain" description="HTH merR-type" evidence="2">
    <location>
        <begin position="11"/>
        <end position="80"/>
    </location>
</feature>
<dbReference type="Pfam" id="PF13411">
    <property type="entry name" value="MerR_1"/>
    <property type="match status" value="1"/>
</dbReference>
<keyword evidence="4" id="KW-1185">Reference proteome</keyword>
<dbReference type="PROSITE" id="PS50937">
    <property type="entry name" value="HTH_MERR_2"/>
    <property type="match status" value="1"/>
</dbReference>
<name>A0ABR9K590_9ACTN</name>
<organism evidence="3 4">
    <name type="scientific">Actinomadura algeriensis</name>
    <dbReference type="NCBI Taxonomy" id="1679523"/>
    <lineage>
        <taxon>Bacteria</taxon>
        <taxon>Bacillati</taxon>
        <taxon>Actinomycetota</taxon>
        <taxon>Actinomycetes</taxon>
        <taxon>Streptosporangiales</taxon>
        <taxon>Thermomonosporaceae</taxon>
        <taxon>Actinomadura</taxon>
    </lineage>
</organism>
<dbReference type="SUPFAM" id="SSF46955">
    <property type="entry name" value="Putative DNA-binding domain"/>
    <property type="match status" value="1"/>
</dbReference>